<dbReference type="Gene3D" id="3.90.580.10">
    <property type="entry name" value="Zinc finger, CHC2-type domain"/>
    <property type="match status" value="1"/>
</dbReference>
<dbReference type="SUPFAM" id="SSF56731">
    <property type="entry name" value="DNA primase core"/>
    <property type="match status" value="1"/>
</dbReference>
<dbReference type="InterPro" id="IPR006171">
    <property type="entry name" value="TOPRIM_dom"/>
</dbReference>
<dbReference type="Gene3D" id="3.40.1360.10">
    <property type="match status" value="1"/>
</dbReference>
<dbReference type="InterPro" id="IPR036977">
    <property type="entry name" value="DNA_primase_Znf_CHC2"/>
</dbReference>
<evidence type="ECO:0000256" key="1">
    <source>
        <dbReference type="ARBA" id="ARBA00022478"/>
    </source>
</evidence>
<dbReference type="PROSITE" id="PS50880">
    <property type="entry name" value="TOPRIM"/>
    <property type="match status" value="1"/>
</dbReference>
<keyword evidence="1" id="KW-0240">DNA-directed RNA polymerase</keyword>
<proteinExistence type="predicted"/>
<dbReference type="SMART" id="SM00493">
    <property type="entry name" value="TOPRIM"/>
    <property type="match status" value="1"/>
</dbReference>
<dbReference type="InterPro" id="IPR050219">
    <property type="entry name" value="DnaG_primase"/>
</dbReference>
<evidence type="ECO:0000256" key="5">
    <source>
        <dbReference type="ARBA" id="ARBA00022705"/>
    </source>
</evidence>
<evidence type="ECO:0000256" key="3">
    <source>
        <dbReference type="ARBA" id="ARBA00022679"/>
    </source>
</evidence>
<evidence type="ECO:0000256" key="2">
    <source>
        <dbReference type="ARBA" id="ARBA00022515"/>
    </source>
</evidence>
<evidence type="ECO:0000259" key="7">
    <source>
        <dbReference type="PROSITE" id="PS50880"/>
    </source>
</evidence>
<evidence type="ECO:0000313" key="8">
    <source>
        <dbReference type="EMBL" id="DAF92124.1"/>
    </source>
</evidence>
<keyword evidence="5" id="KW-0235">DNA replication</keyword>
<keyword evidence="4" id="KW-0548">Nucleotidyltransferase</keyword>
<dbReference type="GO" id="GO:0016779">
    <property type="term" value="F:nucleotidyltransferase activity"/>
    <property type="evidence" value="ECO:0007669"/>
    <property type="project" value="UniProtKB-KW"/>
</dbReference>
<keyword evidence="3" id="KW-0808">Transferase</keyword>
<dbReference type="EMBL" id="BK016063">
    <property type="protein sequence ID" value="DAF92124.1"/>
    <property type="molecule type" value="Genomic_DNA"/>
</dbReference>
<dbReference type="InterPro" id="IPR034151">
    <property type="entry name" value="TOPRIM_DnaG_bac"/>
</dbReference>
<dbReference type="CDD" id="cd03364">
    <property type="entry name" value="TOPRIM_DnaG_primases"/>
    <property type="match status" value="1"/>
</dbReference>
<accession>A0A8S5UCE6</accession>
<reference evidence="8" key="1">
    <citation type="journal article" date="2021" name="Proc. Natl. Acad. Sci. U.S.A.">
        <title>A Catalog of Tens of Thousands of Viruses from Human Metagenomes Reveals Hidden Associations with Chronic Diseases.</title>
        <authorList>
            <person name="Tisza M.J."/>
            <person name="Buck C.B."/>
        </authorList>
    </citation>
    <scope>NUCLEOTIDE SEQUENCE</scope>
    <source>
        <strain evidence="8">CtgN495</strain>
    </source>
</reference>
<sequence length="332" mass="38024">MDINIVIDKLAEQGMLRPNRKIGDYYSCYCPFHNDGNERKPSSGILLHDQYRNGQMYPAGWFNCFTCHHSYQLPDFISELLKIHSIHQTGKAWLEENIEGYNHEVEFEPLIPEDMMKGVNNAFAIMSIKDKMKTEKPSYISEQELAKYRFTVDYMYSRKLTDEVIEKFDVGFDANFLPTGRKKKIPCVTFPVRDVNGNTLFICRRSVEGKAFYLPSKVEKSVYGLYELPRGCESVIIAESCFNVLTCYVYGYPAVGLLGTGTPRQIAQLKRLGVKEFVLGMDPDEAGDLACRRLKNALKDVALVRRMVGIPIGKDINDLSKEEFVNIYNNRI</sequence>
<keyword evidence="2" id="KW-0639">Primosome</keyword>
<dbReference type="Pfam" id="PF13155">
    <property type="entry name" value="Toprim_2"/>
    <property type="match status" value="1"/>
</dbReference>
<name>A0A8S5UCE6_9CAUD</name>
<dbReference type="GO" id="GO:0000428">
    <property type="term" value="C:DNA-directed RNA polymerase complex"/>
    <property type="evidence" value="ECO:0007669"/>
    <property type="project" value="UniProtKB-KW"/>
</dbReference>
<dbReference type="PANTHER" id="PTHR30313:SF2">
    <property type="entry name" value="DNA PRIMASE"/>
    <property type="match status" value="1"/>
</dbReference>
<dbReference type="GO" id="GO:0006269">
    <property type="term" value="P:DNA replication, synthesis of primer"/>
    <property type="evidence" value="ECO:0007669"/>
    <property type="project" value="UniProtKB-KW"/>
</dbReference>
<evidence type="ECO:0000256" key="6">
    <source>
        <dbReference type="ARBA" id="ARBA00023163"/>
    </source>
</evidence>
<dbReference type="GO" id="GO:0003677">
    <property type="term" value="F:DNA binding"/>
    <property type="evidence" value="ECO:0007669"/>
    <property type="project" value="InterPro"/>
</dbReference>
<keyword evidence="6" id="KW-0804">Transcription</keyword>
<organism evidence="8">
    <name type="scientific">Siphoviridae sp. ctgN495</name>
    <dbReference type="NCBI Taxonomy" id="2825608"/>
    <lineage>
        <taxon>Viruses</taxon>
        <taxon>Duplodnaviria</taxon>
        <taxon>Heunggongvirae</taxon>
        <taxon>Uroviricota</taxon>
        <taxon>Caudoviricetes</taxon>
    </lineage>
</organism>
<evidence type="ECO:0000256" key="4">
    <source>
        <dbReference type="ARBA" id="ARBA00022695"/>
    </source>
</evidence>
<feature type="domain" description="Toprim" evidence="7">
    <location>
        <begin position="233"/>
        <end position="313"/>
    </location>
</feature>
<protein>
    <submittedName>
        <fullName evidence="8">DNA directed DNA polymerase</fullName>
    </submittedName>
</protein>
<dbReference type="PANTHER" id="PTHR30313">
    <property type="entry name" value="DNA PRIMASE"/>
    <property type="match status" value="1"/>
</dbReference>
<dbReference type="GO" id="GO:0008270">
    <property type="term" value="F:zinc ion binding"/>
    <property type="evidence" value="ECO:0007669"/>
    <property type="project" value="InterPro"/>
</dbReference>